<gene>
    <name evidence="2" type="ORF">CDAR_416631</name>
</gene>
<dbReference type="Proteomes" id="UP001054837">
    <property type="component" value="Unassembled WGS sequence"/>
</dbReference>
<proteinExistence type="predicted"/>
<organism evidence="2 3">
    <name type="scientific">Caerostris darwini</name>
    <dbReference type="NCBI Taxonomy" id="1538125"/>
    <lineage>
        <taxon>Eukaryota</taxon>
        <taxon>Metazoa</taxon>
        <taxon>Ecdysozoa</taxon>
        <taxon>Arthropoda</taxon>
        <taxon>Chelicerata</taxon>
        <taxon>Arachnida</taxon>
        <taxon>Araneae</taxon>
        <taxon>Araneomorphae</taxon>
        <taxon>Entelegynae</taxon>
        <taxon>Araneoidea</taxon>
        <taxon>Araneidae</taxon>
        <taxon>Caerostris</taxon>
    </lineage>
</organism>
<evidence type="ECO:0000256" key="1">
    <source>
        <dbReference type="SAM" id="MobiDB-lite"/>
    </source>
</evidence>
<evidence type="ECO:0000313" key="2">
    <source>
        <dbReference type="EMBL" id="GIX72102.1"/>
    </source>
</evidence>
<accession>A0AAV4MKM2</accession>
<reference evidence="2 3" key="1">
    <citation type="submission" date="2021-06" db="EMBL/GenBank/DDBJ databases">
        <title>Caerostris darwini draft genome.</title>
        <authorList>
            <person name="Kono N."/>
            <person name="Arakawa K."/>
        </authorList>
    </citation>
    <scope>NUCLEOTIDE SEQUENCE [LARGE SCALE GENOMIC DNA]</scope>
</reference>
<comment type="caution">
    <text evidence="2">The sequence shown here is derived from an EMBL/GenBank/DDBJ whole genome shotgun (WGS) entry which is preliminary data.</text>
</comment>
<feature type="region of interest" description="Disordered" evidence="1">
    <location>
        <begin position="67"/>
        <end position="91"/>
    </location>
</feature>
<name>A0AAV4MKM2_9ARAC</name>
<dbReference type="AlphaFoldDB" id="A0AAV4MKM2"/>
<keyword evidence="3" id="KW-1185">Reference proteome</keyword>
<protein>
    <submittedName>
        <fullName evidence="2">Uncharacterized protein</fullName>
    </submittedName>
</protein>
<sequence>MDGQKWMDVAGKDGWKWIDVAGVGRDRRGLPRNIVINSPGRDKYPEGGVIPQSEQIMKSNFGWRCEPDTRADSNRARRHISTPVGRTGPAL</sequence>
<evidence type="ECO:0000313" key="3">
    <source>
        <dbReference type="Proteomes" id="UP001054837"/>
    </source>
</evidence>
<dbReference type="EMBL" id="BPLQ01000493">
    <property type="protein sequence ID" value="GIX72102.1"/>
    <property type="molecule type" value="Genomic_DNA"/>
</dbReference>